<evidence type="ECO:0000256" key="2">
    <source>
        <dbReference type="ARBA" id="ARBA00010699"/>
    </source>
</evidence>
<comment type="similarity">
    <text evidence="2 8">Belongs to the Fmt family.</text>
</comment>
<dbReference type="InterPro" id="IPR002376">
    <property type="entry name" value="Formyl_transf_N"/>
</dbReference>
<keyword evidence="5 8" id="KW-0808">Transferase</keyword>
<proteinExistence type="inferred from homology"/>
<gene>
    <name evidence="8" type="primary">fmt</name>
    <name evidence="11" type="ORF">A2406_02315</name>
</gene>
<evidence type="ECO:0000256" key="3">
    <source>
        <dbReference type="ARBA" id="ARBA00012261"/>
    </source>
</evidence>
<evidence type="ECO:0000256" key="4">
    <source>
        <dbReference type="ARBA" id="ARBA00016014"/>
    </source>
</evidence>
<dbReference type="InterPro" id="IPR036477">
    <property type="entry name" value="Formyl_transf_N_sf"/>
</dbReference>
<comment type="catalytic activity">
    <reaction evidence="7 8">
        <text>L-methionyl-tRNA(fMet) + (6R)-10-formyltetrahydrofolate = N-formyl-L-methionyl-tRNA(fMet) + (6S)-5,6,7,8-tetrahydrofolate + H(+)</text>
        <dbReference type="Rhea" id="RHEA:24380"/>
        <dbReference type="Rhea" id="RHEA-COMP:9952"/>
        <dbReference type="Rhea" id="RHEA-COMP:9953"/>
        <dbReference type="ChEBI" id="CHEBI:15378"/>
        <dbReference type="ChEBI" id="CHEBI:57453"/>
        <dbReference type="ChEBI" id="CHEBI:78530"/>
        <dbReference type="ChEBI" id="CHEBI:78844"/>
        <dbReference type="ChEBI" id="CHEBI:195366"/>
        <dbReference type="EC" id="2.1.2.9"/>
    </reaction>
</comment>
<dbReference type="GO" id="GO:0004479">
    <property type="term" value="F:methionyl-tRNA formyltransferase activity"/>
    <property type="evidence" value="ECO:0007669"/>
    <property type="project" value="UniProtKB-UniRule"/>
</dbReference>
<dbReference type="EMBL" id="MHKQ01000005">
    <property type="protein sequence ID" value="OGY94638.1"/>
    <property type="molecule type" value="Genomic_DNA"/>
</dbReference>
<keyword evidence="6 8" id="KW-0648">Protein biosynthesis</keyword>
<dbReference type="PANTHER" id="PTHR11138:SF5">
    <property type="entry name" value="METHIONYL-TRNA FORMYLTRANSFERASE, MITOCHONDRIAL"/>
    <property type="match status" value="1"/>
</dbReference>
<dbReference type="Pfam" id="PF00551">
    <property type="entry name" value="Formyl_trans_N"/>
    <property type="match status" value="1"/>
</dbReference>
<dbReference type="CDD" id="cd08646">
    <property type="entry name" value="FMT_core_Met-tRNA-FMT_N"/>
    <property type="match status" value="1"/>
</dbReference>
<evidence type="ECO:0000313" key="11">
    <source>
        <dbReference type="EMBL" id="OGY94638.1"/>
    </source>
</evidence>
<protein>
    <recommendedName>
        <fullName evidence="4 8">Methionyl-tRNA formyltransferase</fullName>
        <ecNumber evidence="3 8">2.1.2.9</ecNumber>
    </recommendedName>
</protein>
<dbReference type="InterPro" id="IPR005794">
    <property type="entry name" value="Fmt"/>
</dbReference>
<dbReference type="AlphaFoldDB" id="A0A1G2BZQ9"/>
<dbReference type="EC" id="2.1.2.9" evidence="3 8"/>
<organism evidence="11 12">
    <name type="scientific">Candidatus Komeilibacteria bacterium RIFOXYC1_FULL_37_11</name>
    <dbReference type="NCBI Taxonomy" id="1798555"/>
    <lineage>
        <taxon>Bacteria</taxon>
        <taxon>Candidatus Komeiliibacteriota</taxon>
    </lineage>
</organism>
<feature type="binding site" evidence="8">
    <location>
        <begin position="112"/>
        <end position="115"/>
    </location>
    <ligand>
        <name>(6S)-5,6,7,8-tetrahydrofolate</name>
        <dbReference type="ChEBI" id="CHEBI:57453"/>
    </ligand>
</feature>
<evidence type="ECO:0000256" key="5">
    <source>
        <dbReference type="ARBA" id="ARBA00022679"/>
    </source>
</evidence>
<name>A0A1G2BZQ9_9BACT</name>
<dbReference type="Pfam" id="PF02911">
    <property type="entry name" value="Formyl_trans_C"/>
    <property type="match status" value="1"/>
</dbReference>
<evidence type="ECO:0000256" key="7">
    <source>
        <dbReference type="ARBA" id="ARBA00048558"/>
    </source>
</evidence>
<evidence type="ECO:0000313" key="12">
    <source>
        <dbReference type="Proteomes" id="UP000177626"/>
    </source>
</evidence>
<dbReference type="HAMAP" id="MF_00182">
    <property type="entry name" value="Formyl_trans"/>
    <property type="match status" value="1"/>
</dbReference>
<evidence type="ECO:0000256" key="1">
    <source>
        <dbReference type="ARBA" id="ARBA00002606"/>
    </source>
</evidence>
<dbReference type="SUPFAM" id="SSF53328">
    <property type="entry name" value="Formyltransferase"/>
    <property type="match status" value="1"/>
</dbReference>
<evidence type="ECO:0000256" key="8">
    <source>
        <dbReference type="HAMAP-Rule" id="MF_00182"/>
    </source>
</evidence>
<dbReference type="InterPro" id="IPR041711">
    <property type="entry name" value="Met-tRNA-FMT_N"/>
</dbReference>
<dbReference type="NCBIfam" id="TIGR00460">
    <property type="entry name" value="fmt"/>
    <property type="match status" value="1"/>
</dbReference>
<reference evidence="11 12" key="1">
    <citation type="journal article" date="2016" name="Nat. Commun.">
        <title>Thousands of microbial genomes shed light on interconnected biogeochemical processes in an aquifer system.</title>
        <authorList>
            <person name="Anantharaman K."/>
            <person name="Brown C.T."/>
            <person name="Hug L.A."/>
            <person name="Sharon I."/>
            <person name="Castelle C.J."/>
            <person name="Probst A.J."/>
            <person name="Thomas B.C."/>
            <person name="Singh A."/>
            <person name="Wilkins M.J."/>
            <person name="Karaoz U."/>
            <person name="Brodie E.L."/>
            <person name="Williams K.H."/>
            <person name="Hubbard S.S."/>
            <person name="Banfield J.F."/>
        </authorList>
    </citation>
    <scope>NUCLEOTIDE SEQUENCE [LARGE SCALE GENOMIC DNA]</scope>
</reference>
<accession>A0A1G2BZQ9</accession>
<dbReference type="Gene3D" id="3.40.50.170">
    <property type="entry name" value="Formyl transferase, N-terminal domain"/>
    <property type="match status" value="1"/>
</dbReference>
<evidence type="ECO:0000256" key="6">
    <source>
        <dbReference type="ARBA" id="ARBA00022917"/>
    </source>
</evidence>
<sequence length="314" mass="34656">MSKLNKQIIFWGTPQFAIPSLDSLYKLGILAAVVTQPNRPAGRGKKILASPVKSYALENDITILEPDSLDTNFEVAIKKYLPATFVIVAYGKIIPQRILDLSELPAINIHPSLLPVLRGPSPIQTAVLSSFKSTGVSLMQLDKKMDHGPILSQIKAKIGSEEDYLGLSERLSQLGADLLAQNIGAYLSGQLTPLAQDDSQATYCHLIKKEDGQIDFKKTAQQIHNQVRAYNKWPGAQATLDDLELKILETKISKIDLKPGQSSFDQKNIFVGTSLGSIQILKLQPAGKKIMLAEEFIRGYQKYLNKNFILKTLS</sequence>
<evidence type="ECO:0000259" key="10">
    <source>
        <dbReference type="Pfam" id="PF02911"/>
    </source>
</evidence>
<dbReference type="SUPFAM" id="SSF50486">
    <property type="entry name" value="FMT C-terminal domain-like"/>
    <property type="match status" value="1"/>
</dbReference>
<comment type="caution">
    <text evidence="11">The sequence shown here is derived from an EMBL/GenBank/DDBJ whole genome shotgun (WGS) entry which is preliminary data.</text>
</comment>
<dbReference type="InterPro" id="IPR037022">
    <property type="entry name" value="Formyl_trans_C_sf"/>
</dbReference>
<comment type="function">
    <text evidence="1 8">Attaches a formyl group to the free amino group of methionyl-tRNA(fMet). The formyl group appears to play a dual role in the initiator identity of N-formylmethionyl-tRNA by promoting its recognition by IF2 and preventing the misappropriation of this tRNA by the elongation apparatus.</text>
</comment>
<dbReference type="Gene3D" id="3.10.25.10">
    <property type="entry name" value="Formyl transferase, C-terminal domain"/>
    <property type="match status" value="1"/>
</dbReference>
<dbReference type="Proteomes" id="UP000177626">
    <property type="component" value="Unassembled WGS sequence"/>
</dbReference>
<dbReference type="InterPro" id="IPR011034">
    <property type="entry name" value="Formyl_transferase-like_C_sf"/>
</dbReference>
<dbReference type="PANTHER" id="PTHR11138">
    <property type="entry name" value="METHIONYL-TRNA FORMYLTRANSFERASE"/>
    <property type="match status" value="1"/>
</dbReference>
<evidence type="ECO:0000259" key="9">
    <source>
        <dbReference type="Pfam" id="PF00551"/>
    </source>
</evidence>
<feature type="domain" description="Formyl transferase C-terminal" evidence="10">
    <location>
        <begin position="207"/>
        <end position="300"/>
    </location>
</feature>
<dbReference type="CDD" id="cd08704">
    <property type="entry name" value="Met_tRNA_FMT_C"/>
    <property type="match status" value="1"/>
</dbReference>
<dbReference type="InterPro" id="IPR005793">
    <property type="entry name" value="Formyl_trans_C"/>
</dbReference>
<feature type="domain" description="Formyl transferase N-terminal" evidence="9">
    <location>
        <begin position="12"/>
        <end position="181"/>
    </location>
</feature>
<dbReference type="InterPro" id="IPR044135">
    <property type="entry name" value="Met-tRNA-FMT_C"/>
</dbReference>